<evidence type="ECO:0000313" key="1">
    <source>
        <dbReference type="EMBL" id="JAD40890.1"/>
    </source>
</evidence>
<organism evidence="1">
    <name type="scientific">Arundo donax</name>
    <name type="common">Giant reed</name>
    <name type="synonym">Donax arundinaceus</name>
    <dbReference type="NCBI Taxonomy" id="35708"/>
    <lineage>
        <taxon>Eukaryota</taxon>
        <taxon>Viridiplantae</taxon>
        <taxon>Streptophyta</taxon>
        <taxon>Embryophyta</taxon>
        <taxon>Tracheophyta</taxon>
        <taxon>Spermatophyta</taxon>
        <taxon>Magnoliopsida</taxon>
        <taxon>Liliopsida</taxon>
        <taxon>Poales</taxon>
        <taxon>Poaceae</taxon>
        <taxon>PACMAD clade</taxon>
        <taxon>Arundinoideae</taxon>
        <taxon>Arundineae</taxon>
        <taxon>Arundo</taxon>
    </lineage>
</organism>
<accession>A0A0A8ZVW1</accession>
<sequence length="56" mass="6118">MQMLNRLRCPPLIPLVIRPPMRVSMASPSPISLITRSACARFSDTGIVSRSCSCAE</sequence>
<dbReference type="AlphaFoldDB" id="A0A0A8ZVW1"/>
<proteinExistence type="predicted"/>
<dbReference type="EMBL" id="GBRH01257005">
    <property type="protein sequence ID" value="JAD40890.1"/>
    <property type="molecule type" value="Transcribed_RNA"/>
</dbReference>
<protein>
    <submittedName>
        <fullName evidence="1">Uncharacterized protein</fullName>
    </submittedName>
</protein>
<name>A0A0A8ZVW1_ARUDO</name>
<reference evidence="1" key="2">
    <citation type="journal article" date="2015" name="Data Brief">
        <title>Shoot transcriptome of the giant reed, Arundo donax.</title>
        <authorList>
            <person name="Barrero R.A."/>
            <person name="Guerrero F.D."/>
            <person name="Moolhuijzen P."/>
            <person name="Goolsby J.A."/>
            <person name="Tidwell J."/>
            <person name="Bellgard S.E."/>
            <person name="Bellgard M.I."/>
        </authorList>
    </citation>
    <scope>NUCLEOTIDE SEQUENCE</scope>
    <source>
        <tissue evidence="1">Shoot tissue taken approximately 20 cm above the soil surface</tissue>
    </source>
</reference>
<reference evidence="1" key="1">
    <citation type="submission" date="2014-09" db="EMBL/GenBank/DDBJ databases">
        <authorList>
            <person name="Magalhaes I.L.F."/>
            <person name="Oliveira U."/>
            <person name="Santos F.R."/>
            <person name="Vidigal T.H.D.A."/>
            <person name="Brescovit A.D."/>
            <person name="Santos A.J."/>
        </authorList>
    </citation>
    <scope>NUCLEOTIDE SEQUENCE</scope>
    <source>
        <tissue evidence="1">Shoot tissue taken approximately 20 cm above the soil surface</tissue>
    </source>
</reference>